<protein>
    <submittedName>
        <fullName evidence="2">Methyltransferase domain-containing protein</fullName>
    </submittedName>
</protein>
<comment type="caution">
    <text evidence="2">The sequence shown here is derived from an EMBL/GenBank/DDBJ whole genome shotgun (WGS) entry which is preliminary data.</text>
</comment>
<reference evidence="2 3" key="1">
    <citation type="submission" date="2021-09" db="EMBL/GenBank/DDBJ databases">
        <title>The complete genome sequence of a new microorganism.</title>
        <authorList>
            <person name="Zi Z."/>
        </authorList>
    </citation>
    <scope>NUCLEOTIDE SEQUENCE [LARGE SCALE GENOMIC DNA]</scope>
    <source>
        <strain evidence="2 3">WGZ8</strain>
    </source>
</reference>
<dbReference type="Proteomes" id="UP000704176">
    <property type="component" value="Unassembled WGS sequence"/>
</dbReference>
<evidence type="ECO:0000313" key="2">
    <source>
        <dbReference type="EMBL" id="MBZ6076250.1"/>
    </source>
</evidence>
<sequence>MAVRTSDRMVNMVNNDQLAPKGWAAAWRDVNNGTIGTRAYWTIAIQNWSFFKDMAPLIAEHVSGSVLDLGAGQMAWRTELMRASPHYQAADLEKTHEDIEFIVDLTKTLPFDNDSYDTVFCCSVLEHLIDFNQALSEMHRILKPGGRLVLSVPFLFYRHGDPYDYFRFTSYAIRHLAKAHGYELAVLRPTGGLAEVVINPISMALSSALWKLRLRSLISPLTRAMTAIVRWLDGMIDRDRRFAQNHIAVLRKPLVVSN</sequence>
<evidence type="ECO:0000259" key="1">
    <source>
        <dbReference type="Pfam" id="PF08241"/>
    </source>
</evidence>
<keyword evidence="3" id="KW-1185">Reference proteome</keyword>
<proteinExistence type="predicted"/>
<evidence type="ECO:0000313" key="3">
    <source>
        <dbReference type="Proteomes" id="UP000704176"/>
    </source>
</evidence>
<gene>
    <name evidence="2" type="ORF">K9B37_08105</name>
</gene>
<dbReference type="GO" id="GO:0032259">
    <property type="term" value="P:methylation"/>
    <property type="evidence" value="ECO:0007669"/>
    <property type="project" value="UniProtKB-KW"/>
</dbReference>
<accession>A0ABS7VL43</accession>
<dbReference type="RefSeq" id="WP_224312581.1">
    <property type="nucleotide sequence ID" value="NZ_JAIRBM010000005.1"/>
</dbReference>
<dbReference type="CDD" id="cd02440">
    <property type="entry name" value="AdoMet_MTases"/>
    <property type="match status" value="1"/>
</dbReference>
<dbReference type="Pfam" id="PF08241">
    <property type="entry name" value="Methyltransf_11"/>
    <property type="match status" value="1"/>
</dbReference>
<dbReference type="GO" id="GO:0008168">
    <property type="term" value="F:methyltransferase activity"/>
    <property type="evidence" value="ECO:0007669"/>
    <property type="project" value="UniProtKB-KW"/>
</dbReference>
<keyword evidence="2" id="KW-0808">Transferase</keyword>
<dbReference type="SUPFAM" id="SSF53335">
    <property type="entry name" value="S-adenosyl-L-methionine-dependent methyltransferases"/>
    <property type="match status" value="1"/>
</dbReference>
<feature type="domain" description="Methyltransferase type 11" evidence="1">
    <location>
        <begin position="92"/>
        <end position="150"/>
    </location>
</feature>
<dbReference type="EMBL" id="JAIRBM010000005">
    <property type="protein sequence ID" value="MBZ6076250.1"/>
    <property type="molecule type" value="Genomic_DNA"/>
</dbReference>
<organism evidence="2 3">
    <name type="scientific">Microvirga puerhi</name>
    <dbReference type="NCBI Taxonomy" id="2876078"/>
    <lineage>
        <taxon>Bacteria</taxon>
        <taxon>Pseudomonadati</taxon>
        <taxon>Pseudomonadota</taxon>
        <taxon>Alphaproteobacteria</taxon>
        <taxon>Hyphomicrobiales</taxon>
        <taxon>Methylobacteriaceae</taxon>
        <taxon>Microvirga</taxon>
    </lineage>
</organism>
<keyword evidence="2" id="KW-0489">Methyltransferase</keyword>
<dbReference type="Gene3D" id="3.40.50.150">
    <property type="entry name" value="Vaccinia Virus protein VP39"/>
    <property type="match status" value="1"/>
</dbReference>
<name>A0ABS7VL43_9HYPH</name>
<dbReference type="InterPro" id="IPR013216">
    <property type="entry name" value="Methyltransf_11"/>
</dbReference>
<dbReference type="InterPro" id="IPR029063">
    <property type="entry name" value="SAM-dependent_MTases_sf"/>
</dbReference>